<evidence type="ECO:0000313" key="1">
    <source>
        <dbReference type="EMBL" id="KAK8520936.1"/>
    </source>
</evidence>
<comment type="caution">
    <text evidence="1">The sequence shown here is derived from an EMBL/GenBank/DDBJ whole genome shotgun (WGS) entry which is preliminary data.</text>
</comment>
<evidence type="ECO:0008006" key="3">
    <source>
        <dbReference type="Google" id="ProtNLM"/>
    </source>
</evidence>
<accession>A0ABR2CMR1</accession>
<dbReference type="Proteomes" id="UP001472677">
    <property type="component" value="Unassembled WGS sequence"/>
</dbReference>
<protein>
    <recommendedName>
        <fullName evidence="3">Reverse transcriptase zinc-binding domain-containing protein</fullName>
    </recommendedName>
</protein>
<sequence>MTGLWAYSNNNVIVLGVPHAPGVCDTCLGTNNKPSEVGLDNPVKLAGGPPFNSSVVGLSNLVVANSSEPIVGQHSSPSFEIVPDSFDGLENSFNWKENLEDLAANQGIPSNLFAFSSGSIPRSRSNDFLNPAHRRAVRLSVCEALEAPSPSNYSPPFWLLGLILALLKRLRRFGRGVEKEGVEPLVSCASGFFFHFQCLLSLFLGTLEETKLNEPSPKVLRYLWSGANISKILSPSIDFNAYLLDEEKLGGPPIHSSMAIFWEFCQDNNLVDLSLKGGAFTWSNRRDPLTLARLDHFLNSSAGSKKVGALQLLRGVKIAIKGYTNSNMSNNLRKVIKDIESEISVLELEQAEGHGDSMTVKMIADLRAKLWFEIRKEGAGDGKFSANSMVKMVNKNVQPSVDWNMLVWRGLAPPKNLSCPLCGAAPGTVVHLLFTCAMSWKLWMNCAALWNLSIVLPRDPGLFLSVWHGASTSRLNDSI</sequence>
<organism evidence="1 2">
    <name type="scientific">Hibiscus sabdariffa</name>
    <name type="common">roselle</name>
    <dbReference type="NCBI Taxonomy" id="183260"/>
    <lineage>
        <taxon>Eukaryota</taxon>
        <taxon>Viridiplantae</taxon>
        <taxon>Streptophyta</taxon>
        <taxon>Embryophyta</taxon>
        <taxon>Tracheophyta</taxon>
        <taxon>Spermatophyta</taxon>
        <taxon>Magnoliopsida</taxon>
        <taxon>eudicotyledons</taxon>
        <taxon>Gunneridae</taxon>
        <taxon>Pentapetalae</taxon>
        <taxon>rosids</taxon>
        <taxon>malvids</taxon>
        <taxon>Malvales</taxon>
        <taxon>Malvaceae</taxon>
        <taxon>Malvoideae</taxon>
        <taxon>Hibiscus</taxon>
    </lineage>
</organism>
<name>A0ABR2CMR1_9ROSI</name>
<gene>
    <name evidence="1" type="ORF">V6N12_004859</name>
</gene>
<dbReference type="SUPFAM" id="SSF56219">
    <property type="entry name" value="DNase I-like"/>
    <property type="match status" value="1"/>
</dbReference>
<keyword evidence="2" id="KW-1185">Reference proteome</keyword>
<dbReference type="EMBL" id="JBBPBM010000048">
    <property type="protein sequence ID" value="KAK8520936.1"/>
    <property type="molecule type" value="Genomic_DNA"/>
</dbReference>
<proteinExistence type="predicted"/>
<reference evidence="1 2" key="1">
    <citation type="journal article" date="2024" name="G3 (Bethesda)">
        <title>Genome assembly of Hibiscus sabdariffa L. provides insights into metabolisms of medicinal natural products.</title>
        <authorList>
            <person name="Kim T."/>
        </authorList>
    </citation>
    <scope>NUCLEOTIDE SEQUENCE [LARGE SCALE GENOMIC DNA]</scope>
    <source>
        <strain evidence="1">TK-2024</strain>
        <tissue evidence="1">Old leaves</tissue>
    </source>
</reference>
<dbReference type="InterPro" id="IPR036691">
    <property type="entry name" value="Endo/exonu/phosph_ase_sf"/>
</dbReference>
<evidence type="ECO:0000313" key="2">
    <source>
        <dbReference type="Proteomes" id="UP001472677"/>
    </source>
</evidence>